<dbReference type="InterPro" id="IPR036291">
    <property type="entry name" value="NAD(P)-bd_dom_sf"/>
</dbReference>
<evidence type="ECO:0000259" key="4">
    <source>
        <dbReference type="SMART" id="SM00829"/>
    </source>
</evidence>
<name>A0A3R8QED0_9CORY</name>
<dbReference type="Gene3D" id="3.40.50.720">
    <property type="entry name" value="NAD(P)-binding Rossmann-like Domain"/>
    <property type="match status" value="1"/>
</dbReference>
<dbReference type="EMBL" id="PQNK01000007">
    <property type="protein sequence ID" value="RRO86692.1"/>
    <property type="molecule type" value="Genomic_DNA"/>
</dbReference>
<dbReference type="PANTHER" id="PTHR44154">
    <property type="entry name" value="QUINONE OXIDOREDUCTASE"/>
    <property type="match status" value="1"/>
</dbReference>
<comment type="similarity">
    <text evidence="2">Belongs to the zinc-containing alcohol dehydrogenase family. Quinone oxidoreductase subfamily.</text>
</comment>
<dbReference type="InterPro" id="IPR013154">
    <property type="entry name" value="ADH-like_N"/>
</dbReference>
<dbReference type="Pfam" id="PF08240">
    <property type="entry name" value="ADH_N"/>
    <property type="match status" value="1"/>
</dbReference>
<evidence type="ECO:0000313" key="5">
    <source>
        <dbReference type="EMBL" id="RRO86692.1"/>
    </source>
</evidence>
<organism evidence="5 6">
    <name type="scientific">Corynebacterium bovis</name>
    <dbReference type="NCBI Taxonomy" id="36808"/>
    <lineage>
        <taxon>Bacteria</taxon>
        <taxon>Bacillati</taxon>
        <taxon>Actinomycetota</taxon>
        <taxon>Actinomycetes</taxon>
        <taxon>Mycobacteriales</taxon>
        <taxon>Corynebacteriaceae</taxon>
        <taxon>Corynebacterium</taxon>
    </lineage>
</organism>
<evidence type="ECO:0000256" key="3">
    <source>
        <dbReference type="SAM" id="MobiDB-lite"/>
    </source>
</evidence>
<evidence type="ECO:0000313" key="6">
    <source>
        <dbReference type="Proteomes" id="UP000276526"/>
    </source>
</evidence>
<proteinExistence type="inferred from homology"/>
<comment type="caution">
    <text evidence="5">The sequence shown here is derived from an EMBL/GenBank/DDBJ whole genome shotgun (WGS) entry which is preliminary data.</text>
</comment>
<keyword evidence="2" id="KW-0560">Oxidoreductase</keyword>
<feature type="compositionally biased region" description="Low complexity" evidence="3">
    <location>
        <begin position="9"/>
        <end position="23"/>
    </location>
</feature>
<dbReference type="SUPFAM" id="SSF50129">
    <property type="entry name" value="GroES-like"/>
    <property type="match status" value="1"/>
</dbReference>
<dbReference type="GO" id="GO:0008270">
    <property type="term" value="F:zinc ion binding"/>
    <property type="evidence" value="ECO:0007669"/>
    <property type="project" value="InterPro"/>
</dbReference>
<accession>A0A3R8QED0</accession>
<keyword evidence="2" id="KW-0479">Metal-binding</keyword>
<protein>
    <recommendedName>
        <fullName evidence="2">Zinc-type alcohol dehydrogenase-like protein</fullName>
    </recommendedName>
</protein>
<dbReference type="InterPro" id="IPR051603">
    <property type="entry name" value="Zinc-ADH_QOR/CCCR"/>
</dbReference>
<sequence>MAAMSDSEATTADTAATAIQPTATPDVPATMRAVGITDSLPVDDPACLVDVEIPVPTPGDHDLLVEIEAISVNPIDTKVRRRAGRQPDGRPKILGYDAVGTVRATGDATSRFQPGDRVFYAGDIRRPGTNAQFHVVDERLVGRAPTEISAVDAAALPLTSLTAWESLFDRMGANVDSNGMLLVLGGAGGVPSVLIQLARALTGLTVIATASREESEDWVLEMGAHDVVNHRRDLVDQVREIDPDGVDLVFSSWTTGRERELAEIMTPHGHLVLIDDPEGLDITPFKQKSVAVHWESMFTRSSFGTADMEDQGLALDRVADMIDDGRLSTTANLHLRGLSAETLREAHRRVEDGRLTGKLVVEF</sequence>
<dbReference type="SMART" id="SM00829">
    <property type="entry name" value="PKS_ER"/>
    <property type="match status" value="1"/>
</dbReference>
<feature type="domain" description="Enoyl reductase (ER)" evidence="4">
    <location>
        <begin position="35"/>
        <end position="361"/>
    </location>
</feature>
<keyword evidence="2" id="KW-0862">Zinc</keyword>
<dbReference type="AlphaFoldDB" id="A0A3R8QED0"/>
<dbReference type="NCBIfam" id="TIGR02817">
    <property type="entry name" value="adh_fam_1"/>
    <property type="match status" value="1"/>
</dbReference>
<dbReference type="PANTHER" id="PTHR44154:SF1">
    <property type="entry name" value="QUINONE OXIDOREDUCTASE"/>
    <property type="match status" value="1"/>
</dbReference>
<evidence type="ECO:0000256" key="1">
    <source>
        <dbReference type="ARBA" id="ARBA00022857"/>
    </source>
</evidence>
<feature type="region of interest" description="Disordered" evidence="3">
    <location>
        <begin position="1"/>
        <end position="23"/>
    </location>
</feature>
<dbReference type="GO" id="GO:0016491">
    <property type="term" value="F:oxidoreductase activity"/>
    <property type="evidence" value="ECO:0007669"/>
    <property type="project" value="UniProtKB-KW"/>
</dbReference>
<dbReference type="Proteomes" id="UP000276526">
    <property type="component" value="Unassembled WGS sequence"/>
</dbReference>
<evidence type="ECO:0000256" key="2">
    <source>
        <dbReference type="RuleBase" id="RU364000"/>
    </source>
</evidence>
<gene>
    <name evidence="5" type="ORF">CXF48_05255</name>
</gene>
<keyword evidence="1" id="KW-0521">NADP</keyword>
<dbReference type="InterPro" id="IPR011032">
    <property type="entry name" value="GroES-like_sf"/>
</dbReference>
<dbReference type="SUPFAM" id="SSF51735">
    <property type="entry name" value="NAD(P)-binding Rossmann-fold domains"/>
    <property type="match status" value="1"/>
</dbReference>
<dbReference type="CDD" id="cd08252">
    <property type="entry name" value="AL_MDR"/>
    <property type="match status" value="1"/>
</dbReference>
<dbReference type="Gene3D" id="3.90.180.10">
    <property type="entry name" value="Medium-chain alcohol dehydrogenases, catalytic domain"/>
    <property type="match status" value="1"/>
</dbReference>
<dbReference type="InterPro" id="IPR014182">
    <property type="entry name" value="ADH_Zn_typ-1"/>
</dbReference>
<dbReference type="InterPro" id="IPR020843">
    <property type="entry name" value="ER"/>
</dbReference>
<reference evidence="5 6" key="1">
    <citation type="submission" date="2018-01" db="EMBL/GenBank/DDBJ databases">
        <title>Twenty Corynebacterium bovis Genomes.</title>
        <authorList>
            <person name="Gulvik C.A."/>
        </authorList>
    </citation>
    <scope>NUCLEOTIDE SEQUENCE [LARGE SCALE GENOMIC DNA]</scope>
    <source>
        <strain evidence="5 6">F6900</strain>
    </source>
</reference>
<dbReference type="Pfam" id="PF13602">
    <property type="entry name" value="ADH_zinc_N_2"/>
    <property type="match status" value="1"/>
</dbReference>